<dbReference type="PANTHER" id="PTHR34576">
    <property type="entry name" value="MEMBRANE-ASSOCIATED KINASE REGULATOR 6-RELATED"/>
    <property type="match status" value="1"/>
</dbReference>
<proteinExistence type="predicted"/>
<reference evidence="1 2" key="1">
    <citation type="submission" date="2024-04" db="EMBL/GenBank/DDBJ databases">
        <title>The reference genome of an endangered Asteraceae, Deinandra increscens subsp. villosa, native to the Central Coast of California.</title>
        <authorList>
            <person name="Guilliams M."/>
            <person name="Hasenstab-Lehman K."/>
            <person name="Meyer R."/>
            <person name="Mcevoy S."/>
        </authorList>
    </citation>
    <scope>NUCLEOTIDE SEQUENCE [LARGE SCALE GENOMIC DNA]</scope>
    <source>
        <tissue evidence="1">Leaf</tissue>
    </source>
</reference>
<dbReference type="Proteomes" id="UP001408789">
    <property type="component" value="Unassembled WGS sequence"/>
</dbReference>
<protein>
    <recommendedName>
        <fullName evidence="3">Membrane-associated kinase regulator 6</fullName>
    </recommendedName>
</protein>
<keyword evidence="2" id="KW-1185">Reference proteome</keyword>
<dbReference type="EMBL" id="JBCNJP010000027">
    <property type="protein sequence ID" value="KAK9051417.1"/>
    <property type="molecule type" value="Genomic_DNA"/>
</dbReference>
<evidence type="ECO:0000313" key="1">
    <source>
        <dbReference type="EMBL" id="KAK9051417.1"/>
    </source>
</evidence>
<dbReference type="InterPro" id="IPR044699">
    <property type="entry name" value="MAKR6"/>
</dbReference>
<comment type="caution">
    <text evidence="1">The sequence shown here is derived from an EMBL/GenBank/DDBJ whole genome shotgun (WGS) entry which is preliminary data.</text>
</comment>
<dbReference type="PANTHER" id="PTHR34576:SF2">
    <property type="entry name" value="MEMBRANE-ASSOCIATED KINASE REGULATOR 6-RELATED"/>
    <property type="match status" value="1"/>
</dbReference>
<evidence type="ECO:0000313" key="2">
    <source>
        <dbReference type="Proteomes" id="UP001408789"/>
    </source>
</evidence>
<name>A0AAP0GK14_9ASTR</name>
<evidence type="ECO:0008006" key="3">
    <source>
        <dbReference type="Google" id="ProtNLM"/>
    </source>
</evidence>
<accession>A0AAP0GK14</accession>
<organism evidence="1 2">
    <name type="scientific">Deinandra increscens subsp. villosa</name>
    <dbReference type="NCBI Taxonomy" id="3103831"/>
    <lineage>
        <taxon>Eukaryota</taxon>
        <taxon>Viridiplantae</taxon>
        <taxon>Streptophyta</taxon>
        <taxon>Embryophyta</taxon>
        <taxon>Tracheophyta</taxon>
        <taxon>Spermatophyta</taxon>
        <taxon>Magnoliopsida</taxon>
        <taxon>eudicotyledons</taxon>
        <taxon>Gunneridae</taxon>
        <taxon>Pentapetalae</taxon>
        <taxon>asterids</taxon>
        <taxon>campanulids</taxon>
        <taxon>Asterales</taxon>
        <taxon>Asteraceae</taxon>
        <taxon>Asteroideae</taxon>
        <taxon>Heliantheae alliance</taxon>
        <taxon>Madieae</taxon>
        <taxon>Madiinae</taxon>
        <taxon>Deinandra</taxon>
    </lineage>
</organism>
<gene>
    <name evidence="1" type="ORF">SSX86_028044</name>
</gene>
<dbReference type="AlphaFoldDB" id="A0AAP0GK14"/>
<sequence>METSQPLTTESFSYSWLINQKPSLDRIFDTNSIVSSRRASEELQNFCFDLPYSTNLVDADEIFCNGSIVPKSVNQIHIFSCPATPMVQNIIQKNHSHNSRKYSKLIADCRISTRKILRKCFSFLVRRRRTRVVDSSRNSVCMSSSKITNKQTDTRIEVYETTTSRRSKSLSDCDYTEGSVHEAIVHCKKSFGSVS</sequence>